<gene>
    <name evidence="2" type="ORF">A2U01_0011849</name>
</gene>
<evidence type="ECO:0000256" key="1">
    <source>
        <dbReference type="SAM" id="MobiDB-lite"/>
    </source>
</evidence>
<dbReference type="Proteomes" id="UP000265520">
    <property type="component" value="Unassembled WGS sequence"/>
</dbReference>
<accession>A0A392MTP6</accession>
<dbReference type="AlphaFoldDB" id="A0A392MTP6"/>
<dbReference type="EMBL" id="LXQA010019349">
    <property type="protein sequence ID" value="MCH90926.1"/>
    <property type="molecule type" value="Genomic_DNA"/>
</dbReference>
<protein>
    <submittedName>
        <fullName evidence="2">Uncharacterized protein</fullName>
    </submittedName>
</protein>
<evidence type="ECO:0000313" key="2">
    <source>
        <dbReference type="EMBL" id="MCH90926.1"/>
    </source>
</evidence>
<evidence type="ECO:0000313" key="3">
    <source>
        <dbReference type="Proteomes" id="UP000265520"/>
    </source>
</evidence>
<comment type="caution">
    <text evidence="2">The sequence shown here is derived from an EMBL/GenBank/DDBJ whole genome shotgun (WGS) entry which is preliminary data.</text>
</comment>
<reference evidence="2 3" key="1">
    <citation type="journal article" date="2018" name="Front. Plant Sci.">
        <title>Red Clover (Trifolium pratense) and Zigzag Clover (T. medium) - A Picture of Genomic Similarities and Differences.</title>
        <authorList>
            <person name="Dluhosova J."/>
            <person name="Istvanek J."/>
            <person name="Nedelnik J."/>
            <person name="Repkova J."/>
        </authorList>
    </citation>
    <scope>NUCLEOTIDE SEQUENCE [LARGE SCALE GENOMIC DNA]</scope>
    <source>
        <strain evidence="3">cv. 10/8</strain>
        <tissue evidence="2">Leaf</tissue>
    </source>
</reference>
<name>A0A392MTP6_9FABA</name>
<feature type="region of interest" description="Disordered" evidence="1">
    <location>
        <begin position="1"/>
        <end position="23"/>
    </location>
</feature>
<organism evidence="2 3">
    <name type="scientific">Trifolium medium</name>
    <dbReference type="NCBI Taxonomy" id="97028"/>
    <lineage>
        <taxon>Eukaryota</taxon>
        <taxon>Viridiplantae</taxon>
        <taxon>Streptophyta</taxon>
        <taxon>Embryophyta</taxon>
        <taxon>Tracheophyta</taxon>
        <taxon>Spermatophyta</taxon>
        <taxon>Magnoliopsida</taxon>
        <taxon>eudicotyledons</taxon>
        <taxon>Gunneridae</taxon>
        <taxon>Pentapetalae</taxon>
        <taxon>rosids</taxon>
        <taxon>fabids</taxon>
        <taxon>Fabales</taxon>
        <taxon>Fabaceae</taxon>
        <taxon>Papilionoideae</taxon>
        <taxon>50 kb inversion clade</taxon>
        <taxon>NPAAA clade</taxon>
        <taxon>Hologalegina</taxon>
        <taxon>IRL clade</taxon>
        <taxon>Trifolieae</taxon>
        <taxon>Trifolium</taxon>
    </lineage>
</organism>
<keyword evidence="3" id="KW-1185">Reference proteome</keyword>
<proteinExistence type="predicted"/>
<sequence>MLGSSSKRSRETSSLKSFSSINPNPNVYVQFMDRLRELFGNGPNKRLTKAYADAASLHYGKDEIACCTFLAYEDDDAKAVFASKTNIDIQM</sequence>